<evidence type="ECO:0000256" key="1">
    <source>
        <dbReference type="SAM" id="MobiDB-lite"/>
    </source>
</evidence>
<dbReference type="SUPFAM" id="SSF53098">
    <property type="entry name" value="Ribonuclease H-like"/>
    <property type="match status" value="1"/>
</dbReference>
<reference evidence="2 3" key="1">
    <citation type="submission" date="2015-08" db="EMBL/GenBank/DDBJ databases">
        <title>Next Generation Sequencing and Analysis of the Genome of Puccinia sorghi L Schw, the Causal Agent of Maize Common Rust.</title>
        <authorList>
            <person name="Rochi L."/>
            <person name="Burguener G."/>
            <person name="Darino M."/>
            <person name="Turjanski A."/>
            <person name="Kreff E."/>
            <person name="Dieguez M.J."/>
            <person name="Sacco F."/>
        </authorList>
    </citation>
    <scope>NUCLEOTIDE SEQUENCE [LARGE SCALE GENOMIC DNA]</scope>
    <source>
        <strain evidence="2 3">RO10H11247</strain>
    </source>
</reference>
<dbReference type="Proteomes" id="UP000037035">
    <property type="component" value="Unassembled WGS sequence"/>
</dbReference>
<dbReference type="InterPro" id="IPR012337">
    <property type="entry name" value="RNaseH-like_sf"/>
</dbReference>
<evidence type="ECO:0000313" key="2">
    <source>
        <dbReference type="EMBL" id="KNZ59610.1"/>
    </source>
</evidence>
<dbReference type="VEuPathDB" id="FungiDB:VP01_1695g3"/>
<evidence type="ECO:0000313" key="3">
    <source>
        <dbReference type="Proteomes" id="UP000037035"/>
    </source>
</evidence>
<sequence length="369" mass="41202">MRGGDGSSAAATGWMGKEGGGRQQVGCDGRRERDLEGKYKGEKFALTLFVTLKKLNLTKSMVAITKDNASNNTTLVKQAEELISGKFQASNHLLGCMAHVISLAACDSLDAYVLDKTSIENEVPVNLINLQNLVDPPDGLGVNLKTVISHIHGLSNGNWIIRSSRRRNYLFCARLENKKYCLSTIEWDKAKQMKEFLKPLHKVTEILCRSNDPTLNFVITIYMSLIKNIIKVNSAYNSSQLIMPAKKMVEKLKNHDTRCYSQTHKSNFDMLRRIMNLSLTTLTLIFLQTTKNNPEISKSKGTPRHQSEIEADVCFQNGNLKVLALLTEAISIFGCNGQVLPGDSSYQCSIRTGFLCMQVDHWHSKIQLG</sequence>
<organism evidence="2 3">
    <name type="scientific">Puccinia sorghi</name>
    <dbReference type="NCBI Taxonomy" id="27349"/>
    <lineage>
        <taxon>Eukaryota</taxon>
        <taxon>Fungi</taxon>
        <taxon>Dikarya</taxon>
        <taxon>Basidiomycota</taxon>
        <taxon>Pucciniomycotina</taxon>
        <taxon>Pucciniomycetes</taxon>
        <taxon>Pucciniales</taxon>
        <taxon>Pucciniaceae</taxon>
        <taxon>Puccinia</taxon>
    </lineage>
</organism>
<comment type="caution">
    <text evidence="2">The sequence shown here is derived from an EMBL/GenBank/DDBJ whole genome shotgun (WGS) entry which is preliminary data.</text>
</comment>
<protein>
    <submittedName>
        <fullName evidence="2">Uncharacterized protein</fullName>
    </submittedName>
</protein>
<dbReference type="EMBL" id="LAVV01006498">
    <property type="protein sequence ID" value="KNZ59610.1"/>
    <property type="molecule type" value="Genomic_DNA"/>
</dbReference>
<proteinExistence type="predicted"/>
<feature type="region of interest" description="Disordered" evidence="1">
    <location>
        <begin position="1"/>
        <end position="29"/>
    </location>
</feature>
<dbReference type="AlphaFoldDB" id="A0A0L6VHM2"/>
<accession>A0A0L6VHM2</accession>
<gene>
    <name evidence="2" type="ORF">VP01_1695g3</name>
</gene>
<keyword evidence="3" id="KW-1185">Reference proteome</keyword>
<name>A0A0L6VHM2_9BASI</name>